<keyword evidence="3" id="KW-1185">Reference proteome</keyword>
<proteinExistence type="predicted"/>
<dbReference type="InterPro" id="IPR012338">
    <property type="entry name" value="Beta-lactam/transpept-like"/>
</dbReference>
<dbReference type="Proteomes" id="UP000664882">
    <property type="component" value="Unassembled WGS sequence"/>
</dbReference>
<evidence type="ECO:0000259" key="1">
    <source>
        <dbReference type="Pfam" id="PF00144"/>
    </source>
</evidence>
<dbReference type="GO" id="GO:0016787">
    <property type="term" value="F:hydrolase activity"/>
    <property type="evidence" value="ECO:0007669"/>
    <property type="project" value="UniProtKB-KW"/>
</dbReference>
<gene>
    <name evidence="2" type="ORF">J3U76_10575</name>
</gene>
<dbReference type="InterPro" id="IPR050789">
    <property type="entry name" value="Diverse_Enzym_Activities"/>
</dbReference>
<protein>
    <submittedName>
        <fullName evidence="2">Serine hydrolase</fullName>
    </submittedName>
</protein>
<dbReference type="Gene3D" id="3.40.710.10">
    <property type="entry name" value="DD-peptidase/beta-lactamase superfamily"/>
    <property type="match status" value="1"/>
</dbReference>
<feature type="domain" description="Beta-lactamase-related" evidence="1">
    <location>
        <begin position="87"/>
        <end position="372"/>
    </location>
</feature>
<accession>A0ABS3NHK0</accession>
<dbReference type="PANTHER" id="PTHR43283:SF7">
    <property type="entry name" value="BETA-LACTAMASE-RELATED DOMAIN-CONTAINING PROTEIN"/>
    <property type="match status" value="1"/>
</dbReference>
<organism evidence="2 3">
    <name type="scientific">Oceanisphaera pacifica</name>
    <dbReference type="NCBI Taxonomy" id="2818389"/>
    <lineage>
        <taxon>Bacteria</taxon>
        <taxon>Pseudomonadati</taxon>
        <taxon>Pseudomonadota</taxon>
        <taxon>Gammaproteobacteria</taxon>
        <taxon>Aeromonadales</taxon>
        <taxon>Aeromonadaceae</taxon>
        <taxon>Oceanisphaera</taxon>
    </lineage>
</organism>
<sequence>MQGFPPAPDKRVKAGDGSFFTFPALRYSVSHMRQFMPTVEVSRGIGSPEPLPQNLDAAIAELQFTPWNSQQPMSFADSLHKNYTDGILIMHKGEVVYENYFGALAKDKKHAAMSVTKSFTGTLAAILVAEGRLDPSKKVGEYVPELKDSAFGDATVRQVMDMTTGLKYSESYADPNAEVWEYSAAGNPLPKAADYTGPVGYFEYLMQVKKQGEHGDAFGYKTINSDALGWVISRVTGKSVADLLSDKIWRRIGMEQDAYYQVDELGVPFAGGGLSAGLRDMARLGELIRNQGQWLGEQIIPAAAVKDIQQGGDPANFAKAGYDKLTGWSYRNMWWVTHNDNGAFAARGVHGQTIYIDPTAEMVLVRFASHPVAANGANDPSSLPAYQAVADYLIKTTHD</sequence>
<comment type="caution">
    <text evidence="2">The sequence shown here is derived from an EMBL/GenBank/DDBJ whole genome shotgun (WGS) entry which is preliminary data.</text>
</comment>
<dbReference type="Pfam" id="PF00144">
    <property type="entry name" value="Beta-lactamase"/>
    <property type="match status" value="1"/>
</dbReference>
<reference evidence="2 3" key="1">
    <citation type="submission" date="2021-03" db="EMBL/GenBank/DDBJ databases">
        <title>Oceanisphaera sp. nov., isolated from the intestine.</title>
        <authorList>
            <person name="Zhao L.-H."/>
            <person name="Shi L.-F."/>
        </authorList>
    </citation>
    <scope>NUCLEOTIDE SEQUENCE [LARGE SCALE GENOMIC DNA]</scope>
    <source>
        <strain evidence="2 3">DM8</strain>
    </source>
</reference>
<dbReference type="SUPFAM" id="SSF56601">
    <property type="entry name" value="beta-lactamase/transpeptidase-like"/>
    <property type="match status" value="1"/>
</dbReference>
<keyword evidence="2" id="KW-0378">Hydrolase</keyword>
<dbReference type="EMBL" id="JAGDFX010000011">
    <property type="protein sequence ID" value="MBO1520058.1"/>
    <property type="molecule type" value="Genomic_DNA"/>
</dbReference>
<evidence type="ECO:0000313" key="3">
    <source>
        <dbReference type="Proteomes" id="UP000664882"/>
    </source>
</evidence>
<dbReference type="PANTHER" id="PTHR43283">
    <property type="entry name" value="BETA-LACTAMASE-RELATED"/>
    <property type="match status" value="1"/>
</dbReference>
<dbReference type="InterPro" id="IPR001466">
    <property type="entry name" value="Beta-lactam-related"/>
</dbReference>
<name>A0ABS3NHK0_9GAMM</name>
<evidence type="ECO:0000313" key="2">
    <source>
        <dbReference type="EMBL" id="MBO1520058.1"/>
    </source>
</evidence>